<dbReference type="RefSeq" id="WP_294238887.1">
    <property type="nucleotide sequence ID" value="NZ_CP154834.1"/>
</dbReference>
<name>A0AAU6WP55_9FLAO</name>
<dbReference type="Proteomes" id="UP001463665">
    <property type="component" value="Chromosome"/>
</dbReference>
<dbReference type="AlphaFoldDB" id="A0AAU6WP55"/>
<dbReference type="EMBL" id="CP154834">
    <property type="protein sequence ID" value="XAO74186.1"/>
    <property type="molecule type" value="Genomic_DNA"/>
</dbReference>
<evidence type="ECO:0000313" key="2">
    <source>
        <dbReference type="Proteomes" id="UP001463665"/>
    </source>
</evidence>
<gene>
    <name evidence="1" type="ORF">AAFP95_21495</name>
</gene>
<evidence type="ECO:0000313" key="1">
    <source>
        <dbReference type="EMBL" id="XAO74186.1"/>
    </source>
</evidence>
<sequence>MSLVVGSLFSSCSSEREFDTEANYKSNAKISAKGRESVCDFFENSTASTVIPGIKAVNLDNSLATSCQNNILVFPTLQDYETAIVKLDQQIEDYNDAFDQQTAGMTDEEADDYAESVGFDENQPLIDFEKDLHFCSLRQYLAELDDTWLDQQGDGAWDLNTAPDEYYIDDETERALLSLGSEFIVGDCKNGYTLYKRYDWGYASFPINDIGTATDILTALNNITNPTQQPINIVGATQGQVSQAVEPYKDSGVTVVATVPAPQGGYCHSEIKDKGEHLFSSERRIMWKHKFKDAHFPNFSEQTLMKTFTKSFRKKKGKWKKFKATIFTGFYGKTATAYQCNDYGDQPLTGKERRRKKVKKREYILGDLAVKQNVFFSVHKQEGNSYQNEVY</sequence>
<protein>
    <submittedName>
        <fullName evidence="1">Uncharacterized protein</fullName>
    </submittedName>
</protein>
<reference evidence="1 2" key="1">
    <citation type="submission" date="2024-04" db="EMBL/GenBank/DDBJ databases">
        <title>Genome sequencing and assembly of rice foliar adapted Chryseobacterium endophyticum OsEnb-ALM-A6.</title>
        <authorList>
            <person name="Kumar S."/>
            <person name="Javed M."/>
            <person name="Chouhan V."/>
            <person name="Charishma K."/>
            <person name="Patel A."/>
            <person name="Kumar M."/>
            <person name="Sahu K.P."/>
            <person name="Kumar A."/>
        </authorList>
    </citation>
    <scope>NUCLEOTIDE SEQUENCE [LARGE SCALE GENOMIC DNA]</scope>
    <source>
        <strain evidence="1 2">OsEnb-ALM-A6</strain>
    </source>
</reference>
<proteinExistence type="predicted"/>
<accession>A0AAU6WP55</accession>
<organism evidence="1 2">
    <name type="scientific">Chryseobacterium endophyticum</name>
    <dbReference type="NCBI Taxonomy" id="1854762"/>
    <lineage>
        <taxon>Bacteria</taxon>
        <taxon>Pseudomonadati</taxon>
        <taxon>Bacteroidota</taxon>
        <taxon>Flavobacteriia</taxon>
        <taxon>Flavobacteriales</taxon>
        <taxon>Weeksellaceae</taxon>
        <taxon>Chryseobacterium group</taxon>
        <taxon>Chryseobacterium</taxon>
    </lineage>
</organism>
<keyword evidence="2" id="KW-1185">Reference proteome</keyword>